<dbReference type="Gene3D" id="3.90.220.20">
    <property type="entry name" value="DNA methylase specificity domains"/>
    <property type="match status" value="1"/>
</dbReference>
<feature type="non-terminal residue" evidence="4">
    <location>
        <position position="1"/>
    </location>
</feature>
<dbReference type="GO" id="GO:0003677">
    <property type="term" value="F:DNA binding"/>
    <property type="evidence" value="ECO:0007669"/>
    <property type="project" value="UniProtKB-KW"/>
</dbReference>
<keyword evidence="1" id="KW-0680">Restriction system</keyword>
<evidence type="ECO:0008006" key="5">
    <source>
        <dbReference type="Google" id="ProtNLM"/>
    </source>
</evidence>
<organism evidence="4">
    <name type="scientific">termite gut metagenome</name>
    <dbReference type="NCBI Taxonomy" id="433724"/>
    <lineage>
        <taxon>unclassified sequences</taxon>
        <taxon>metagenomes</taxon>
        <taxon>organismal metagenomes</taxon>
    </lineage>
</organism>
<proteinExistence type="predicted"/>
<dbReference type="InterPro" id="IPR044946">
    <property type="entry name" value="Restrct_endonuc_typeI_TRD_sf"/>
</dbReference>
<dbReference type="EMBL" id="SNRY01006046">
    <property type="protein sequence ID" value="KAA6313477.1"/>
    <property type="molecule type" value="Genomic_DNA"/>
</dbReference>
<gene>
    <name evidence="4" type="ORF">EZS27_035757</name>
</gene>
<evidence type="ECO:0000256" key="2">
    <source>
        <dbReference type="ARBA" id="ARBA00023125"/>
    </source>
</evidence>
<feature type="transmembrane region" description="Helical" evidence="3">
    <location>
        <begin position="12"/>
        <end position="30"/>
    </location>
</feature>
<keyword evidence="2" id="KW-0238">DNA-binding</keyword>
<keyword evidence="3" id="KW-1133">Transmembrane helix</keyword>
<feature type="transmembrane region" description="Helical" evidence="3">
    <location>
        <begin position="36"/>
        <end position="55"/>
    </location>
</feature>
<comment type="caution">
    <text evidence="4">The sequence shown here is derived from an EMBL/GenBank/DDBJ whole genome shotgun (WGS) entry which is preliminary data.</text>
</comment>
<evidence type="ECO:0000313" key="4">
    <source>
        <dbReference type="EMBL" id="KAA6313477.1"/>
    </source>
</evidence>
<sequence length="133" mass="15619">SNRCFKVSISSVFSFIYLILRQIYGIYATVPYKYDIIGFLLLSSKVVPEYVYYYLKTMYNIGLTASMQSQTNGIRNLIMDEYFKQYILLPKKDKQIEIIKNIQTIQLRAMQLQEEAGEILEKAKMDVERMIEG</sequence>
<accession>A0A5J4PV19</accession>
<reference evidence="4" key="1">
    <citation type="submission" date="2019-03" db="EMBL/GenBank/DDBJ databases">
        <title>Single cell metagenomics reveals metabolic interactions within the superorganism composed of flagellate Streblomastix strix and complex community of Bacteroidetes bacteria on its surface.</title>
        <authorList>
            <person name="Treitli S.C."/>
            <person name="Kolisko M."/>
            <person name="Husnik F."/>
            <person name="Keeling P."/>
            <person name="Hampl V."/>
        </authorList>
    </citation>
    <scope>NUCLEOTIDE SEQUENCE</scope>
    <source>
        <strain evidence="4">STM</strain>
    </source>
</reference>
<protein>
    <recommendedName>
        <fullName evidence="5">Type I restriction modification DNA specificity domain-containing protein</fullName>
    </recommendedName>
</protein>
<dbReference type="GO" id="GO:0009307">
    <property type="term" value="P:DNA restriction-modification system"/>
    <property type="evidence" value="ECO:0007669"/>
    <property type="project" value="UniProtKB-KW"/>
</dbReference>
<keyword evidence="3" id="KW-0812">Transmembrane</keyword>
<dbReference type="AlphaFoldDB" id="A0A5J4PV19"/>
<dbReference type="SUPFAM" id="SSF116734">
    <property type="entry name" value="DNA methylase specificity domain"/>
    <property type="match status" value="1"/>
</dbReference>
<evidence type="ECO:0000256" key="3">
    <source>
        <dbReference type="SAM" id="Phobius"/>
    </source>
</evidence>
<evidence type="ECO:0000256" key="1">
    <source>
        <dbReference type="ARBA" id="ARBA00022747"/>
    </source>
</evidence>
<name>A0A5J4PV19_9ZZZZ</name>
<keyword evidence="3" id="KW-0472">Membrane</keyword>